<sequence>MRGPDEVPKGLRVTSKGGFISCSNCGATNHNMRSCMNKLVNQIGRRRRTKSTKIRARKGRRRGKWENGALCGIRNWNGVGMSNRHHFRPPIQHSPIVAHLYLIIEVRKIWHRM</sequence>
<dbReference type="EMBL" id="NKXS01004581">
    <property type="protein sequence ID" value="PIN05914.1"/>
    <property type="molecule type" value="Genomic_DNA"/>
</dbReference>
<organism evidence="1 2">
    <name type="scientific">Handroanthus impetiginosus</name>
    <dbReference type="NCBI Taxonomy" id="429701"/>
    <lineage>
        <taxon>Eukaryota</taxon>
        <taxon>Viridiplantae</taxon>
        <taxon>Streptophyta</taxon>
        <taxon>Embryophyta</taxon>
        <taxon>Tracheophyta</taxon>
        <taxon>Spermatophyta</taxon>
        <taxon>Magnoliopsida</taxon>
        <taxon>eudicotyledons</taxon>
        <taxon>Gunneridae</taxon>
        <taxon>Pentapetalae</taxon>
        <taxon>asterids</taxon>
        <taxon>lamiids</taxon>
        <taxon>Lamiales</taxon>
        <taxon>Bignoniaceae</taxon>
        <taxon>Crescentiina</taxon>
        <taxon>Tabebuia alliance</taxon>
        <taxon>Handroanthus</taxon>
    </lineage>
</organism>
<evidence type="ECO:0000313" key="1">
    <source>
        <dbReference type="EMBL" id="PIN05914.1"/>
    </source>
</evidence>
<keyword evidence="2" id="KW-1185">Reference proteome</keyword>
<dbReference type="AlphaFoldDB" id="A0A2G9GKT4"/>
<evidence type="ECO:0000313" key="2">
    <source>
        <dbReference type="Proteomes" id="UP000231279"/>
    </source>
</evidence>
<name>A0A2G9GKT4_9LAMI</name>
<gene>
    <name evidence="1" type="ORF">CDL12_21543</name>
</gene>
<proteinExistence type="predicted"/>
<dbReference type="OrthoDB" id="10635641at2759"/>
<protein>
    <submittedName>
        <fullName evidence="1">Uncharacterized protein</fullName>
    </submittedName>
</protein>
<dbReference type="Proteomes" id="UP000231279">
    <property type="component" value="Unassembled WGS sequence"/>
</dbReference>
<comment type="caution">
    <text evidence="1">The sequence shown here is derived from an EMBL/GenBank/DDBJ whole genome shotgun (WGS) entry which is preliminary data.</text>
</comment>
<reference evidence="2" key="1">
    <citation type="journal article" date="2018" name="Gigascience">
        <title>Genome assembly of the Pink Ipe (Handroanthus impetiginosus, Bignoniaceae), a highly valued, ecologically keystone Neotropical timber forest tree.</title>
        <authorList>
            <person name="Silva-Junior O.B."/>
            <person name="Grattapaglia D."/>
            <person name="Novaes E."/>
            <person name="Collevatti R.G."/>
        </authorList>
    </citation>
    <scope>NUCLEOTIDE SEQUENCE [LARGE SCALE GENOMIC DNA]</scope>
    <source>
        <strain evidence="2">cv. UFG-1</strain>
    </source>
</reference>
<accession>A0A2G9GKT4</accession>